<gene>
    <name evidence="3" type="ORF">U9M48_028626</name>
</gene>
<organism evidence="3 4">
    <name type="scientific">Paspalum notatum var. saurae</name>
    <dbReference type="NCBI Taxonomy" id="547442"/>
    <lineage>
        <taxon>Eukaryota</taxon>
        <taxon>Viridiplantae</taxon>
        <taxon>Streptophyta</taxon>
        <taxon>Embryophyta</taxon>
        <taxon>Tracheophyta</taxon>
        <taxon>Spermatophyta</taxon>
        <taxon>Magnoliopsida</taxon>
        <taxon>Liliopsida</taxon>
        <taxon>Poales</taxon>
        <taxon>Poaceae</taxon>
        <taxon>PACMAD clade</taxon>
        <taxon>Panicoideae</taxon>
        <taxon>Andropogonodae</taxon>
        <taxon>Paspaleae</taxon>
        <taxon>Paspalinae</taxon>
        <taxon>Paspalum</taxon>
    </lineage>
</organism>
<protein>
    <submittedName>
        <fullName evidence="3">Uncharacterized protein</fullName>
    </submittedName>
</protein>
<name>A0AAQ3U1N4_PASNO</name>
<dbReference type="AlphaFoldDB" id="A0AAQ3U1N4"/>
<dbReference type="Proteomes" id="UP001341281">
    <property type="component" value="Chromosome 06"/>
</dbReference>
<sequence length="101" mass="10750">SLSPSFNPSSLSLKPKQEESSSLTCLPQDSPLEAIEDLGSSSPPPPRSRRARGPISLLIASHYLGVVLGASFILGKHDFVGGMSDIDVFKVFMVTMELSCS</sequence>
<evidence type="ECO:0000256" key="1">
    <source>
        <dbReference type="SAM" id="MobiDB-lite"/>
    </source>
</evidence>
<feature type="compositionally biased region" description="Low complexity" evidence="1">
    <location>
        <begin position="1"/>
        <end position="14"/>
    </location>
</feature>
<dbReference type="EMBL" id="CP144750">
    <property type="protein sequence ID" value="WVZ81227.1"/>
    <property type="molecule type" value="Genomic_DNA"/>
</dbReference>
<feature type="non-terminal residue" evidence="3">
    <location>
        <position position="1"/>
    </location>
</feature>
<keyword evidence="2" id="KW-1133">Transmembrane helix</keyword>
<reference evidence="3 4" key="1">
    <citation type="submission" date="2024-02" db="EMBL/GenBank/DDBJ databases">
        <title>High-quality chromosome-scale genome assembly of Pensacola bahiagrass (Paspalum notatum Flugge var. saurae).</title>
        <authorList>
            <person name="Vega J.M."/>
            <person name="Podio M."/>
            <person name="Orjuela J."/>
            <person name="Siena L.A."/>
            <person name="Pessino S.C."/>
            <person name="Combes M.C."/>
            <person name="Mariac C."/>
            <person name="Albertini E."/>
            <person name="Pupilli F."/>
            <person name="Ortiz J.P.A."/>
            <person name="Leblanc O."/>
        </authorList>
    </citation>
    <scope>NUCLEOTIDE SEQUENCE [LARGE SCALE GENOMIC DNA]</scope>
    <source>
        <strain evidence="3">R1</strain>
        <tissue evidence="3">Leaf</tissue>
    </source>
</reference>
<keyword evidence="4" id="KW-1185">Reference proteome</keyword>
<proteinExistence type="predicted"/>
<evidence type="ECO:0000256" key="2">
    <source>
        <dbReference type="SAM" id="Phobius"/>
    </source>
</evidence>
<keyword evidence="2" id="KW-0812">Transmembrane</keyword>
<feature type="transmembrane region" description="Helical" evidence="2">
    <location>
        <begin position="55"/>
        <end position="74"/>
    </location>
</feature>
<feature type="region of interest" description="Disordered" evidence="1">
    <location>
        <begin position="1"/>
        <end position="26"/>
    </location>
</feature>
<keyword evidence="2" id="KW-0472">Membrane</keyword>
<accession>A0AAQ3U1N4</accession>
<evidence type="ECO:0000313" key="4">
    <source>
        <dbReference type="Proteomes" id="UP001341281"/>
    </source>
</evidence>
<evidence type="ECO:0000313" key="3">
    <source>
        <dbReference type="EMBL" id="WVZ81227.1"/>
    </source>
</evidence>